<evidence type="ECO:0000256" key="3">
    <source>
        <dbReference type="ARBA" id="ARBA00022500"/>
    </source>
</evidence>
<dbReference type="Pfam" id="PF00672">
    <property type="entry name" value="HAMP"/>
    <property type="match status" value="1"/>
</dbReference>
<evidence type="ECO:0000259" key="12">
    <source>
        <dbReference type="PROSITE" id="PS50111"/>
    </source>
</evidence>
<dbReference type="SMART" id="SM00283">
    <property type="entry name" value="MA"/>
    <property type="match status" value="1"/>
</dbReference>
<feature type="region of interest" description="Disordered" evidence="10">
    <location>
        <begin position="466"/>
        <end position="500"/>
    </location>
</feature>
<organism evidence="14 15">
    <name type="scientific">Halarsenatibacter silvermanii</name>
    <dbReference type="NCBI Taxonomy" id="321763"/>
    <lineage>
        <taxon>Bacteria</taxon>
        <taxon>Bacillati</taxon>
        <taxon>Bacillota</taxon>
        <taxon>Clostridia</taxon>
        <taxon>Halanaerobiales</taxon>
        <taxon>Halarsenatibacteraceae</taxon>
        <taxon>Halarsenatibacter</taxon>
    </lineage>
</organism>
<dbReference type="PROSITE" id="PS50885">
    <property type="entry name" value="HAMP"/>
    <property type="match status" value="1"/>
</dbReference>
<dbReference type="InterPro" id="IPR033479">
    <property type="entry name" value="dCache_1"/>
</dbReference>
<feature type="domain" description="HAMP" evidence="13">
    <location>
        <begin position="337"/>
        <end position="395"/>
    </location>
</feature>
<keyword evidence="3" id="KW-0145">Chemotaxis</keyword>
<evidence type="ECO:0000256" key="6">
    <source>
        <dbReference type="ARBA" id="ARBA00023136"/>
    </source>
</evidence>
<dbReference type="GO" id="GO:0006935">
    <property type="term" value="P:chemotaxis"/>
    <property type="evidence" value="ECO:0007669"/>
    <property type="project" value="UniProtKB-KW"/>
</dbReference>
<evidence type="ECO:0000256" key="2">
    <source>
        <dbReference type="ARBA" id="ARBA00022475"/>
    </source>
</evidence>
<dbReference type="SUPFAM" id="SSF103190">
    <property type="entry name" value="Sensory domain-like"/>
    <property type="match status" value="1"/>
</dbReference>
<dbReference type="Gene3D" id="3.30.450.20">
    <property type="entry name" value="PAS domain"/>
    <property type="match status" value="1"/>
</dbReference>
<dbReference type="Proteomes" id="UP000199476">
    <property type="component" value="Unassembled WGS sequence"/>
</dbReference>
<dbReference type="SMART" id="SM00304">
    <property type="entry name" value="HAMP"/>
    <property type="match status" value="3"/>
</dbReference>
<keyword evidence="5 11" id="KW-1133">Transmembrane helix</keyword>
<evidence type="ECO:0000259" key="13">
    <source>
        <dbReference type="PROSITE" id="PS50885"/>
    </source>
</evidence>
<evidence type="ECO:0000256" key="4">
    <source>
        <dbReference type="ARBA" id="ARBA00022692"/>
    </source>
</evidence>
<dbReference type="CDD" id="cd06225">
    <property type="entry name" value="HAMP"/>
    <property type="match status" value="1"/>
</dbReference>
<dbReference type="GO" id="GO:0007165">
    <property type="term" value="P:signal transduction"/>
    <property type="evidence" value="ECO:0007669"/>
    <property type="project" value="UniProtKB-KW"/>
</dbReference>
<evidence type="ECO:0000256" key="8">
    <source>
        <dbReference type="ARBA" id="ARBA00029447"/>
    </source>
</evidence>
<reference evidence="14 15" key="1">
    <citation type="submission" date="2016-10" db="EMBL/GenBank/DDBJ databases">
        <authorList>
            <person name="de Groot N.N."/>
        </authorList>
    </citation>
    <scope>NUCLEOTIDE SEQUENCE [LARGE SCALE GENOMIC DNA]</scope>
    <source>
        <strain evidence="14 15">SLAS-1</strain>
    </source>
</reference>
<evidence type="ECO:0000256" key="7">
    <source>
        <dbReference type="ARBA" id="ARBA00023224"/>
    </source>
</evidence>
<dbReference type="InterPro" id="IPR004089">
    <property type="entry name" value="MCPsignal_dom"/>
</dbReference>
<dbReference type="OrthoDB" id="1062at2"/>
<dbReference type="STRING" id="321763.SAMN04488692_12017"/>
<feature type="transmembrane region" description="Helical" evidence="11">
    <location>
        <begin position="317"/>
        <end position="336"/>
    </location>
</feature>
<keyword evidence="6 11" id="KW-0472">Membrane</keyword>
<dbReference type="Pfam" id="PF02743">
    <property type="entry name" value="dCache_1"/>
    <property type="match status" value="1"/>
</dbReference>
<feature type="transmembrane region" description="Helical" evidence="11">
    <location>
        <begin position="14"/>
        <end position="34"/>
    </location>
</feature>
<dbReference type="Gene3D" id="1.10.287.950">
    <property type="entry name" value="Methyl-accepting chemotaxis protein"/>
    <property type="match status" value="1"/>
</dbReference>
<evidence type="ECO:0000313" key="14">
    <source>
        <dbReference type="EMBL" id="SDM18409.1"/>
    </source>
</evidence>
<keyword evidence="7 9" id="KW-0807">Transducer</keyword>
<dbReference type="InterPro" id="IPR029151">
    <property type="entry name" value="Sensor-like_sf"/>
</dbReference>
<feature type="compositionally biased region" description="Basic and acidic residues" evidence="10">
    <location>
        <begin position="488"/>
        <end position="499"/>
    </location>
</feature>
<protein>
    <submittedName>
        <fullName evidence="14">Methyl-accepting chemotaxis protein</fullName>
    </submittedName>
</protein>
<dbReference type="AlphaFoldDB" id="A0A1G9R554"/>
<sequence length="700" mass="76971">MKKWLANLSLKPKLVILFLIIGLVPVLIVGVFSFRTSEQEIQNQIYNTISMAGYQTETSLDDFWNEREMDMLSTINNNEIYESMTESEDETDEGEEWAKGVFEFRIGETIDNIHESFEHYEAISVTSPRGVVTYSTDEDDIGADLSDRDYLQAALEGEMNWSEPFYSDVREEHLITLAAPVRTEGVEGEIVGAMIFVVDTSHVDEIIHQGLEELGETADAYIIDSDGLLLTNTLIGDLAEGAAFQERIETEAVGRLSEPISAGEFDFRYTAEYVEYRGQPVLGQNEVIRYGDTAAGLIIEIDQEEILAGTRDLRNNMLITILASGIIIAFFAYFIARSVANPIVLLTGVIEKIADLDLTFQEDSRATEFLDRDDEIGRITQSVADMQQNLIDSVEQEKNIAENLASSSQQLSANSEEMSASADEISTAIEEVASGAEEQSAQIDETQENMEDLSQGIDAVTERARNMEEKADQVREEVDQGNNALENSRQKIDSVEEKSSQVAEDINKLGDLSDEISEIVELISNISEQTNLLALNAAIEAARAGQAGQGFSVVADEIRELAEESSQATEEIAGLIGKIQNRVDSSVQQTEETVDVVEESVTAIEDTRDTFTQIEDAIEDLTDLIQDVTASANQMAVGSSEVSAAMEEIAAVSEEVSGNAEEVAAASEEQSASTQEVVRASEDLAEMAQKLNELTDEFEI</sequence>
<keyword evidence="15" id="KW-1185">Reference proteome</keyword>
<dbReference type="CDD" id="cd11386">
    <property type="entry name" value="MCP_signal"/>
    <property type="match status" value="1"/>
</dbReference>
<dbReference type="PANTHER" id="PTHR32089:SF112">
    <property type="entry name" value="LYSOZYME-LIKE PROTEIN-RELATED"/>
    <property type="match status" value="1"/>
</dbReference>
<evidence type="ECO:0000256" key="10">
    <source>
        <dbReference type="SAM" id="MobiDB-lite"/>
    </source>
</evidence>
<comment type="similarity">
    <text evidence="8">Belongs to the methyl-accepting chemotaxis (MCP) protein family.</text>
</comment>
<name>A0A1G9R554_9FIRM</name>
<dbReference type="Gene3D" id="6.10.340.10">
    <property type="match status" value="1"/>
</dbReference>
<dbReference type="GO" id="GO:0005886">
    <property type="term" value="C:plasma membrane"/>
    <property type="evidence" value="ECO:0007669"/>
    <property type="project" value="UniProtKB-SubCell"/>
</dbReference>
<evidence type="ECO:0000256" key="9">
    <source>
        <dbReference type="PROSITE-ProRule" id="PRU00284"/>
    </source>
</evidence>
<evidence type="ECO:0000256" key="1">
    <source>
        <dbReference type="ARBA" id="ARBA00004651"/>
    </source>
</evidence>
<dbReference type="CDD" id="cd12914">
    <property type="entry name" value="PDC1_DGC_like"/>
    <property type="match status" value="1"/>
</dbReference>
<evidence type="ECO:0000256" key="11">
    <source>
        <dbReference type="SAM" id="Phobius"/>
    </source>
</evidence>
<dbReference type="SUPFAM" id="SSF58104">
    <property type="entry name" value="Methyl-accepting chemotaxis protein (MCP) signaling domain"/>
    <property type="match status" value="1"/>
</dbReference>
<comment type="subcellular location">
    <subcellularLocation>
        <location evidence="1">Cell membrane</location>
        <topology evidence="1">Multi-pass membrane protein</topology>
    </subcellularLocation>
</comment>
<accession>A0A1G9R554</accession>
<feature type="domain" description="Methyl-accepting transducer" evidence="12">
    <location>
        <begin position="414"/>
        <end position="650"/>
    </location>
</feature>
<dbReference type="RefSeq" id="WP_089761261.1">
    <property type="nucleotide sequence ID" value="NZ_FNGO01000020.1"/>
</dbReference>
<proteinExistence type="inferred from homology"/>
<evidence type="ECO:0000256" key="5">
    <source>
        <dbReference type="ARBA" id="ARBA00022989"/>
    </source>
</evidence>
<keyword evidence="2" id="KW-1003">Cell membrane</keyword>
<evidence type="ECO:0000313" key="15">
    <source>
        <dbReference type="Proteomes" id="UP000199476"/>
    </source>
</evidence>
<dbReference type="PROSITE" id="PS50111">
    <property type="entry name" value="CHEMOTAXIS_TRANSDUC_2"/>
    <property type="match status" value="1"/>
</dbReference>
<dbReference type="Pfam" id="PF00015">
    <property type="entry name" value="MCPsignal"/>
    <property type="match status" value="1"/>
</dbReference>
<dbReference type="PANTHER" id="PTHR32089">
    <property type="entry name" value="METHYL-ACCEPTING CHEMOTAXIS PROTEIN MCPB"/>
    <property type="match status" value="1"/>
</dbReference>
<dbReference type="EMBL" id="FNGO01000020">
    <property type="protein sequence ID" value="SDM18409.1"/>
    <property type="molecule type" value="Genomic_DNA"/>
</dbReference>
<gene>
    <name evidence="14" type="ORF">SAMN04488692_12017</name>
</gene>
<keyword evidence="4 11" id="KW-0812">Transmembrane</keyword>
<feature type="compositionally biased region" description="Basic and acidic residues" evidence="10">
    <location>
        <begin position="466"/>
        <end position="478"/>
    </location>
</feature>
<dbReference type="InterPro" id="IPR003660">
    <property type="entry name" value="HAMP_dom"/>
</dbReference>